<dbReference type="EnsemblPlants" id="OMERI02G07160.1">
    <property type="protein sequence ID" value="OMERI02G07160.1"/>
    <property type="gene ID" value="OMERI02G07160"/>
</dbReference>
<dbReference type="eggNOG" id="ENOG502S1SU">
    <property type="taxonomic scope" value="Eukaryota"/>
</dbReference>
<protein>
    <recommendedName>
        <fullName evidence="5">BZIP domain-containing protein</fullName>
    </recommendedName>
</protein>
<reference evidence="3" key="2">
    <citation type="submission" date="2018-05" db="EMBL/GenBank/DDBJ databases">
        <title>OmerRS3 (Oryza meridionalis Reference Sequence Version 3).</title>
        <authorList>
            <person name="Zhang J."/>
            <person name="Kudrna D."/>
            <person name="Lee S."/>
            <person name="Talag J."/>
            <person name="Welchert J."/>
            <person name="Wing R.A."/>
        </authorList>
    </citation>
    <scope>NUCLEOTIDE SEQUENCE [LARGE SCALE GENOMIC DNA]</scope>
    <source>
        <strain evidence="3">cv. OR44</strain>
    </source>
</reference>
<evidence type="ECO:0000256" key="2">
    <source>
        <dbReference type="SAM" id="MobiDB-lite"/>
    </source>
</evidence>
<feature type="coiled-coil region" evidence="1">
    <location>
        <begin position="164"/>
        <end position="205"/>
    </location>
</feature>
<accession>A0A0E0CGS0</accession>
<dbReference type="PANTHER" id="PTHR35099">
    <property type="entry name" value="OS02G0182700 PROTEIN"/>
    <property type="match status" value="1"/>
</dbReference>
<dbReference type="Gramene" id="OMERI02G07160.1">
    <property type="protein sequence ID" value="OMERI02G07160.1"/>
    <property type="gene ID" value="OMERI02G07160"/>
</dbReference>
<proteinExistence type="predicted"/>
<sequence>MDCAGDDDAVAADIICSLRGADLAGWTPPWWCSSSSKGAAREELIWPPVTRGKRSRRRSPSAVAAAAGKKGRWARASPASPLDYSGGSRSGSGSGSGSGSAASTSGGEDGAFCSPPGHRPAPATTKVGAMGRQQQLPFLAPSPLRPAGQRPRKKMRLPEVQQLVRSLAVENDSLREEMRTLQRACAALSKENDKLEIRLEISSSRNKPMITEDLKGKQQIDQQSATQSIGGGFALPDLNIPVQDVADGSVH</sequence>
<feature type="compositionally biased region" description="Gly residues" evidence="2">
    <location>
        <begin position="88"/>
        <end position="98"/>
    </location>
</feature>
<dbReference type="AlphaFoldDB" id="A0A0E0CGS0"/>
<feature type="region of interest" description="Disordered" evidence="2">
    <location>
        <begin position="34"/>
        <end position="128"/>
    </location>
</feature>
<evidence type="ECO:0000256" key="1">
    <source>
        <dbReference type="SAM" id="Coils"/>
    </source>
</evidence>
<keyword evidence="1" id="KW-0175">Coiled coil</keyword>
<keyword evidence="4" id="KW-1185">Reference proteome</keyword>
<dbReference type="PANTHER" id="PTHR35099:SF2">
    <property type="entry name" value="OS02G0182700 PROTEIN"/>
    <property type="match status" value="1"/>
</dbReference>
<name>A0A0E0CGS0_9ORYZ</name>
<evidence type="ECO:0000313" key="3">
    <source>
        <dbReference type="EnsemblPlants" id="OMERI02G07160.1"/>
    </source>
</evidence>
<dbReference type="HOGENOM" id="CLU_060841_0_0_1"/>
<reference evidence="3" key="1">
    <citation type="submission" date="2015-04" db="UniProtKB">
        <authorList>
            <consortium name="EnsemblPlants"/>
        </authorList>
    </citation>
    <scope>IDENTIFICATION</scope>
</reference>
<evidence type="ECO:0000313" key="4">
    <source>
        <dbReference type="Proteomes" id="UP000008021"/>
    </source>
</evidence>
<dbReference type="Proteomes" id="UP000008021">
    <property type="component" value="Chromosome 2"/>
</dbReference>
<evidence type="ECO:0008006" key="5">
    <source>
        <dbReference type="Google" id="ProtNLM"/>
    </source>
</evidence>
<organism evidence="3">
    <name type="scientific">Oryza meridionalis</name>
    <dbReference type="NCBI Taxonomy" id="40149"/>
    <lineage>
        <taxon>Eukaryota</taxon>
        <taxon>Viridiplantae</taxon>
        <taxon>Streptophyta</taxon>
        <taxon>Embryophyta</taxon>
        <taxon>Tracheophyta</taxon>
        <taxon>Spermatophyta</taxon>
        <taxon>Magnoliopsida</taxon>
        <taxon>Liliopsida</taxon>
        <taxon>Poales</taxon>
        <taxon>Poaceae</taxon>
        <taxon>BOP clade</taxon>
        <taxon>Oryzoideae</taxon>
        <taxon>Oryzeae</taxon>
        <taxon>Oryzinae</taxon>
        <taxon>Oryza</taxon>
    </lineage>
</organism>